<reference evidence="1 2" key="1">
    <citation type="submission" date="2013-08" db="EMBL/GenBank/DDBJ databases">
        <authorList>
            <person name="Weinstock G."/>
            <person name="Sodergren E."/>
            <person name="Wylie T."/>
            <person name="Fulton L."/>
            <person name="Fulton R."/>
            <person name="Fronick C."/>
            <person name="O'Laughlin M."/>
            <person name="Godfrey J."/>
            <person name="Miner T."/>
            <person name="Herter B."/>
            <person name="Appelbaum E."/>
            <person name="Cordes M."/>
            <person name="Lek S."/>
            <person name="Wollam A."/>
            <person name="Pepin K.H."/>
            <person name="Palsikar V.B."/>
            <person name="Mitreva M."/>
            <person name="Wilson R.K."/>
        </authorList>
    </citation>
    <scope>NUCLEOTIDE SEQUENCE [LARGE SCALE GENOMIC DNA]</scope>
    <source>
        <strain evidence="1 2">ATCC 15930</strain>
    </source>
</reference>
<dbReference type="EMBL" id="JNGW01000015">
    <property type="protein sequence ID" value="KDR53501.1"/>
    <property type="molecule type" value="Genomic_DNA"/>
</dbReference>
<dbReference type="Proteomes" id="UP000027442">
    <property type="component" value="Unassembled WGS sequence"/>
</dbReference>
<accession>A0A069QUE6</accession>
<protein>
    <submittedName>
        <fullName evidence="1">Uncharacterized protein</fullName>
    </submittedName>
</protein>
<dbReference type="HOGENOM" id="CLU_2790478_0_0_10"/>
<keyword evidence="2" id="KW-1185">Reference proteome</keyword>
<dbReference type="PATRIC" id="fig|1122985.7.peg.500"/>
<name>A0A069QUE6_HOYLO</name>
<comment type="caution">
    <text evidence="1">The sequence shown here is derived from an EMBL/GenBank/DDBJ whole genome shotgun (WGS) entry which is preliminary data.</text>
</comment>
<dbReference type="AlphaFoldDB" id="A0A069QUE6"/>
<sequence>MTVTPYYKHAREGTFNIRSASPLIYTFPLLITIRHPQQCRGAYNRTLCDEDFLRKPIVVSPFLIIFAP</sequence>
<evidence type="ECO:0000313" key="2">
    <source>
        <dbReference type="Proteomes" id="UP000027442"/>
    </source>
</evidence>
<evidence type="ECO:0000313" key="1">
    <source>
        <dbReference type="EMBL" id="KDR53501.1"/>
    </source>
</evidence>
<proteinExistence type="predicted"/>
<gene>
    <name evidence="1" type="ORF">HMPREF1991_00477</name>
</gene>
<organism evidence="1 2">
    <name type="scientific">Hoylesella loescheii DSM 19665 = JCM 12249 = ATCC 15930</name>
    <dbReference type="NCBI Taxonomy" id="1122985"/>
    <lineage>
        <taxon>Bacteria</taxon>
        <taxon>Pseudomonadati</taxon>
        <taxon>Bacteroidota</taxon>
        <taxon>Bacteroidia</taxon>
        <taxon>Bacteroidales</taxon>
        <taxon>Prevotellaceae</taxon>
        <taxon>Hoylesella</taxon>
    </lineage>
</organism>